<evidence type="ECO:0000256" key="3">
    <source>
        <dbReference type="ARBA" id="ARBA00022839"/>
    </source>
</evidence>
<dbReference type="GO" id="GO:0045004">
    <property type="term" value="P:DNA replication proofreading"/>
    <property type="evidence" value="ECO:0007669"/>
    <property type="project" value="TreeGrafter"/>
</dbReference>
<name>A0AAD0M5T6_PSEAV</name>
<geneLocation type="plasmid" evidence="7">
    <name>pmppla107</name>
</geneLocation>
<dbReference type="InterPro" id="IPR012337">
    <property type="entry name" value="RNaseH-like_sf"/>
</dbReference>
<evidence type="ECO:0000256" key="4">
    <source>
        <dbReference type="ARBA" id="ARBA00049244"/>
    </source>
</evidence>
<dbReference type="GO" id="GO:0005829">
    <property type="term" value="C:cytosol"/>
    <property type="evidence" value="ECO:0007669"/>
    <property type="project" value="TreeGrafter"/>
</dbReference>
<dbReference type="GO" id="GO:0003887">
    <property type="term" value="F:DNA-directed DNA polymerase activity"/>
    <property type="evidence" value="ECO:0007669"/>
    <property type="project" value="UniProtKB-EC"/>
</dbReference>
<dbReference type="RefSeq" id="WP_044298914.1">
    <property type="nucleotide sequence ID" value="NZ_CP031226.1"/>
</dbReference>
<dbReference type="PANTHER" id="PTHR30231">
    <property type="entry name" value="DNA POLYMERASE III SUBUNIT EPSILON"/>
    <property type="match status" value="1"/>
</dbReference>
<gene>
    <name evidence="6" type="ORF">PLA107_029790</name>
</gene>
<dbReference type="SUPFAM" id="SSF53098">
    <property type="entry name" value="Ribonuclease H-like"/>
    <property type="match status" value="1"/>
</dbReference>
<keyword evidence="2" id="KW-0540">Nuclease</keyword>
<evidence type="ECO:0000313" key="6">
    <source>
        <dbReference type="EMBL" id="AXH59421.1"/>
    </source>
</evidence>
<evidence type="ECO:0000256" key="2">
    <source>
        <dbReference type="ARBA" id="ARBA00022722"/>
    </source>
</evidence>
<dbReference type="InterPro" id="IPR006054">
    <property type="entry name" value="DnaQ"/>
</dbReference>
<organism evidence="6 7">
    <name type="scientific">Pseudomonas amygdali pv. lachrymans str. M301315</name>
    <dbReference type="NCBI Taxonomy" id="629260"/>
    <lineage>
        <taxon>Bacteria</taxon>
        <taxon>Pseudomonadati</taxon>
        <taxon>Pseudomonadota</taxon>
        <taxon>Gammaproteobacteria</taxon>
        <taxon>Pseudomonadales</taxon>
        <taxon>Pseudomonadaceae</taxon>
        <taxon>Pseudomonas</taxon>
        <taxon>Pseudomonas amygdali</taxon>
    </lineage>
</organism>
<dbReference type="EC" id="2.7.7.7" evidence="1"/>
<feature type="domain" description="Exonuclease" evidence="5">
    <location>
        <begin position="8"/>
        <end position="184"/>
    </location>
</feature>
<dbReference type="PANTHER" id="PTHR30231:SF41">
    <property type="entry name" value="DNA POLYMERASE III SUBUNIT EPSILON"/>
    <property type="match status" value="1"/>
</dbReference>
<keyword evidence="3" id="KW-0378">Hydrolase</keyword>
<dbReference type="NCBIfam" id="TIGR00573">
    <property type="entry name" value="dnaq"/>
    <property type="match status" value="1"/>
</dbReference>
<keyword evidence="3" id="KW-0269">Exonuclease</keyword>
<dbReference type="EMBL" id="CP031226">
    <property type="protein sequence ID" value="AXH59421.1"/>
    <property type="molecule type" value="Genomic_DNA"/>
</dbReference>
<proteinExistence type="predicted"/>
<sequence>MSISTPSRLLVFDTETTGLDPKTGDKMVEAAFVELIDRKKTGRFLHLYFDPKRDVPDEAREVHNLSRDELVRLSGGRVFGHFAQQIIDFIKGATLVAHNSKFDEGFFDMEFQHAGYGKLSDYCESIIDSLAVASMKRPGRQNSLDALLREYVGTENYSREYHGALLDADLLAQVYLLMTVSQEGLSLDTRLKATGPSLRPARLEVPEGALSVVSVNEAAMERHRSLSERIKKTSGGSVIELGFG</sequence>
<reference evidence="6 7" key="1">
    <citation type="journal article" date="2011" name="PLoS Pathog.">
        <title>Dynamic evolution of pathogenicity revealed by sequencing and comparative genomics of 19 Pseudomonas syringae isolates.</title>
        <authorList>
            <person name="Baltrus D.A."/>
            <person name="Nishimura M.T."/>
            <person name="Romanchuk A."/>
            <person name="Chang J.H."/>
            <person name="Mukhtar M.S."/>
            <person name="Cherkis K."/>
            <person name="Roach J."/>
            <person name="Grant S.R."/>
            <person name="Jones C.D."/>
            <person name="Dangl J.L."/>
        </authorList>
    </citation>
    <scope>NUCLEOTIDE SEQUENCE [LARGE SCALE GENOMIC DNA]</scope>
    <source>
        <strain evidence="6 7">M301315</strain>
    </source>
</reference>
<dbReference type="GO" id="GO:0008408">
    <property type="term" value="F:3'-5' exonuclease activity"/>
    <property type="evidence" value="ECO:0007669"/>
    <property type="project" value="TreeGrafter"/>
</dbReference>
<dbReference type="InterPro" id="IPR013520">
    <property type="entry name" value="Ribonucl_H"/>
</dbReference>
<dbReference type="GO" id="GO:0003677">
    <property type="term" value="F:DNA binding"/>
    <property type="evidence" value="ECO:0007669"/>
    <property type="project" value="InterPro"/>
</dbReference>
<accession>A0AAD0M5T6</accession>
<dbReference type="Proteomes" id="UP000006426">
    <property type="component" value="Plasmid pmppla107"/>
</dbReference>
<dbReference type="NCBIfam" id="NF004316">
    <property type="entry name" value="PRK05711.1"/>
    <property type="match status" value="1"/>
</dbReference>
<dbReference type="Pfam" id="PF00929">
    <property type="entry name" value="RNase_T"/>
    <property type="match status" value="1"/>
</dbReference>
<dbReference type="InterPro" id="IPR036397">
    <property type="entry name" value="RNaseH_sf"/>
</dbReference>
<dbReference type="AlphaFoldDB" id="A0AAD0M5T6"/>
<protein>
    <recommendedName>
        <fullName evidence="1">DNA-directed DNA polymerase</fullName>
        <ecNumber evidence="1">2.7.7.7</ecNumber>
    </recommendedName>
</protein>
<dbReference type="SMART" id="SM00479">
    <property type="entry name" value="EXOIII"/>
    <property type="match status" value="1"/>
</dbReference>
<keyword evidence="6" id="KW-0614">Plasmid</keyword>
<evidence type="ECO:0000259" key="5">
    <source>
        <dbReference type="SMART" id="SM00479"/>
    </source>
</evidence>
<dbReference type="Gene3D" id="3.30.420.10">
    <property type="entry name" value="Ribonuclease H-like superfamily/Ribonuclease H"/>
    <property type="match status" value="1"/>
</dbReference>
<evidence type="ECO:0000256" key="1">
    <source>
        <dbReference type="ARBA" id="ARBA00012417"/>
    </source>
</evidence>
<evidence type="ECO:0000313" key="7">
    <source>
        <dbReference type="Proteomes" id="UP000006426"/>
    </source>
</evidence>
<comment type="catalytic activity">
    <reaction evidence="4">
        <text>DNA(n) + a 2'-deoxyribonucleoside 5'-triphosphate = DNA(n+1) + diphosphate</text>
        <dbReference type="Rhea" id="RHEA:22508"/>
        <dbReference type="Rhea" id="RHEA-COMP:17339"/>
        <dbReference type="Rhea" id="RHEA-COMP:17340"/>
        <dbReference type="ChEBI" id="CHEBI:33019"/>
        <dbReference type="ChEBI" id="CHEBI:61560"/>
        <dbReference type="ChEBI" id="CHEBI:173112"/>
        <dbReference type="EC" id="2.7.7.7"/>
    </reaction>
</comment>